<evidence type="ECO:0000313" key="3">
    <source>
        <dbReference type="Proteomes" id="UP000028006"/>
    </source>
</evidence>
<dbReference type="EMBL" id="JOKG01000004">
    <property type="protein sequence ID" value="KEQ12618.1"/>
    <property type="molecule type" value="Genomic_DNA"/>
</dbReference>
<dbReference type="InterPro" id="IPR029068">
    <property type="entry name" value="Glyas_Bleomycin-R_OHBP_Dase"/>
</dbReference>
<reference evidence="2 3" key="1">
    <citation type="submission" date="2014-06" db="EMBL/GenBank/DDBJ databases">
        <title>Whole Genome Sequences of Three Symbiotic Endozoicomonas Bacteria.</title>
        <authorList>
            <person name="Neave M.J."/>
            <person name="Apprill A."/>
            <person name="Voolstra C.R."/>
        </authorList>
    </citation>
    <scope>NUCLEOTIDE SEQUENCE [LARGE SCALE GENOMIC DNA]</scope>
    <source>
        <strain evidence="2 3">LMG 24815</strain>
    </source>
</reference>
<dbReference type="eggNOG" id="ENOG5032ZFG">
    <property type="taxonomic scope" value="Bacteria"/>
</dbReference>
<dbReference type="AlphaFoldDB" id="A0A081N2E5"/>
<sequence>MRTFSHVGIPTPDIHAGESHNEGGGFFVTDFEQSDSRVEWLRCEPDCALPQMLQNMPHVAFEVDDLDEALKGADILMEPMMPKDNLKIAFVIEDGAPVELMQIIKH</sequence>
<protein>
    <recommendedName>
        <fullName evidence="4">VOC domain-containing protein</fullName>
    </recommendedName>
</protein>
<keyword evidence="3" id="KW-1185">Reference proteome</keyword>
<dbReference type="RefSeq" id="WP_034877969.1">
    <property type="nucleotide sequence ID" value="NZ_JOKG01000004.1"/>
</dbReference>
<feature type="region of interest" description="Disordered" evidence="1">
    <location>
        <begin position="1"/>
        <end position="21"/>
    </location>
</feature>
<dbReference type="SUPFAM" id="SSF54593">
    <property type="entry name" value="Glyoxalase/Bleomycin resistance protein/Dihydroxybiphenyl dioxygenase"/>
    <property type="match status" value="1"/>
</dbReference>
<evidence type="ECO:0000256" key="1">
    <source>
        <dbReference type="SAM" id="MobiDB-lite"/>
    </source>
</evidence>
<dbReference type="Gene3D" id="3.10.180.10">
    <property type="entry name" value="2,3-Dihydroxybiphenyl 1,2-Dioxygenase, domain 1"/>
    <property type="match status" value="1"/>
</dbReference>
<proteinExistence type="predicted"/>
<gene>
    <name evidence="2" type="ORF">GZ77_19140</name>
</gene>
<organism evidence="2 3">
    <name type="scientific">Endozoicomonas montiporae</name>
    <dbReference type="NCBI Taxonomy" id="1027273"/>
    <lineage>
        <taxon>Bacteria</taxon>
        <taxon>Pseudomonadati</taxon>
        <taxon>Pseudomonadota</taxon>
        <taxon>Gammaproteobacteria</taxon>
        <taxon>Oceanospirillales</taxon>
        <taxon>Endozoicomonadaceae</taxon>
        <taxon>Endozoicomonas</taxon>
    </lineage>
</organism>
<accession>A0A081N2E5</accession>
<comment type="caution">
    <text evidence="2">The sequence shown here is derived from an EMBL/GenBank/DDBJ whole genome shotgun (WGS) entry which is preliminary data.</text>
</comment>
<evidence type="ECO:0000313" key="2">
    <source>
        <dbReference type="EMBL" id="KEQ12618.1"/>
    </source>
</evidence>
<evidence type="ECO:0008006" key="4">
    <source>
        <dbReference type="Google" id="ProtNLM"/>
    </source>
</evidence>
<name>A0A081N2E5_9GAMM</name>
<dbReference type="Proteomes" id="UP000028006">
    <property type="component" value="Unassembled WGS sequence"/>
</dbReference>